<dbReference type="Proteomes" id="UP000469523">
    <property type="component" value="Unassembled WGS sequence"/>
</dbReference>
<reference evidence="8 9" key="1">
    <citation type="submission" date="2019-09" db="EMBL/GenBank/DDBJ databases">
        <title>In-depth cultivation of the pig gut microbiome towards novel bacterial diversity and tailored functional studies.</title>
        <authorList>
            <person name="Wylensek D."/>
            <person name="Hitch T.C.A."/>
            <person name="Clavel T."/>
        </authorList>
    </citation>
    <scope>NUCLEOTIDE SEQUENCE [LARGE SCALE GENOMIC DNA]</scope>
    <source>
        <strain evidence="8 9">WCA3-693-APC-4?</strain>
    </source>
</reference>
<dbReference type="RefSeq" id="WP_154442077.1">
    <property type="nucleotide sequence ID" value="NZ_VUNQ01000045.1"/>
</dbReference>
<evidence type="ECO:0000256" key="6">
    <source>
        <dbReference type="ARBA" id="ARBA00023014"/>
    </source>
</evidence>
<keyword evidence="6" id="KW-0411">Iron-sulfur</keyword>
<dbReference type="SUPFAM" id="SSF102114">
    <property type="entry name" value="Radical SAM enzymes"/>
    <property type="match status" value="1"/>
</dbReference>
<dbReference type="SFLD" id="SFLDG01086">
    <property type="entry name" value="elongater_protein-like"/>
    <property type="match status" value="1"/>
</dbReference>
<evidence type="ECO:0000256" key="3">
    <source>
        <dbReference type="ARBA" id="ARBA00022691"/>
    </source>
</evidence>
<evidence type="ECO:0000259" key="7">
    <source>
        <dbReference type="PROSITE" id="PS51918"/>
    </source>
</evidence>
<evidence type="ECO:0000256" key="5">
    <source>
        <dbReference type="ARBA" id="ARBA00023004"/>
    </source>
</evidence>
<dbReference type="NCBIfam" id="TIGR01212">
    <property type="entry name" value="TIGR01212 family radical SAM protein"/>
    <property type="match status" value="1"/>
</dbReference>
<dbReference type="GO" id="GO:0003824">
    <property type="term" value="F:catalytic activity"/>
    <property type="evidence" value="ECO:0007669"/>
    <property type="project" value="InterPro"/>
</dbReference>
<comment type="cofactor">
    <cofactor evidence="1">
        <name>[4Fe-4S] cluster</name>
        <dbReference type="ChEBI" id="CHEBI:49883"/>
    </cofactor>
</comment>
<dbReference type="SMART" id="SM00729">
    <property type="entry name" value="Elp3"/>
    <property type="match status" value="1"/>
</dbReference>
<dbReference type="AlphaFoldDB" id="A0A6N7Y1Y8"/>
<dbReference type="SFLD" id="SFLDG01091">
    <property type="entry name" value="uncharacterized_CHP01210-like"/>
    <property type="match status" value="1"/>
</dbReference>
<dbReference type="GO" id="GO:0051539">
    <property type="term" value="F:4 iron, 4 sulfur cluster binding"/>
    <property type="evidence" value="ECO:0007669"/>
    <property type="project" value="UniProtKB-KW"/>
</dbReference>
<accession>A0A6N7Y1Y8</accession>
<dbReference type="SFLD" id="SFLDS00029">
    <property type="entry name" value="Radical_SAM"/>
    <property type="match status" value="1"/>
</dbReference>
<dbReference type="Pfam" id="PF16199">
    <property type="entry name" value="Radical_SAM_C"/>
    <property type="match status" value="1"/>
</dbReference>
<keyword evidence="3" id="KW-0949">S-adenosyl-L-methionine</keyword>
<sequence>MSKRYNTLNEELKNKFGTKVMKLSLDGGFTCPNRDGTVGTKGCIFCGGEGSGEFAGSRTFSIKEQVEEQKRLLCKKWNTDKYIVYFQNFTNTYGSIERLKALYYEAVNIEGVVGIAIATRPDCLDEEVLDLLEDLNRQTYLWIELGLQTIHEKTSNFIRRGYSLSVYNEGIENLKKRSIKVVTHIILGLPNESRGEILETVKYVANTNTWGIKLHSLYIQKDTDLYNYYLKTPFNIMTREEYISLVVDALELIPKDMVIHRVTGDGKRELLHEPIWSLDKLKVLSSIDKELKIRDSYQGKRI</sequence>
<dbReference type="Gene3D" id="3.80.30.20">
    <property type="entry name" value="tm_1862 like domain"/>
    <property type="match status" value="1"/>
</dbReference>
<evidence type="ECO:0000256" key="1">
    <source>
        <dbReference type="ARBA" id="ARBA00001966"/>
    </source>
</evidence>
<feature type="domain" description="Radical SAM core" evidence="7">
    <location>
        <begin position="15"/>
        <end position="256"/>
    </location>
</feature>
<gene>
    <name evidence="8" type="ORF">FYJ83_15430</name>
</gene>
<protein>
    <submittedName>
        <fullName evidence="8">TIGR01212 family radical SAM protein</fullName>
    </submittedName>
</protein>
<dbReference type="InterPro" id="IPR032432">
    <property type="entry name" value="Radical_SAM_C"/>
</dbReference>
<evidence type="ECO:0000313" key="8">
    <source>
        <dbReference type="EMBL" id="MSU02854.1"/>
    </source>
</evidence>
<proteinExistence type="predicted"/>
<dbReference type="InterPro" id="IPR006638">
    <property type="entry name" value="Elp3/MiaA/NifB-like_rSAM"/>
</dbReference>
<evidence type="ECO:0000256" key="2">
    <source>
        <dbReference type="ARBA" id="ARBA00022485"/>
    </source>
</evidence>
<dbReference type="InterPro" id="IPR058240">
    <property type="entry name" value="rSAM_sf"/>
</dbReference>
<dbReference type="InterPro" id="IPR005911">
    <property type="entry name" value="YhcC-like"/>
</dbReference>
<evidence type="ECO:0000313" key="9">
    <source>
        <dbReference type="Proteomes" id="UP000469523"/>
    </source>
</evidence>
<organism evidence="8 9">
    <name type="scientific">Tissierella pigra</name>
    <dbReference type="NCBI Taxonomy" id="2607614"/>
    <lineage>
        <taxon>Bacteria</taxon>
        <taxon>Bacillati</taxon>
        <taxon>Bacillota</taxon>
        <taxon>Tissierellia</taxon>
        <taxon>Tissierellales</taxon>
        <taxon>Tissierellaceae</taxon>
        <taxon>Tissierella</taxon>
    </lineage>
</organism>
<dbReference type="EMBL" id="VUNQ01000045">
    <property type="protein sequence ID" value="MSU02854.1"/>
    <property type="molecule type" value="Genomic_DNA"/>
</dbReference>
<dbReference type="Pfam" id="PF04055">
    <property type="entry name" value="Radical_SAM"/>
    <property type="match status" value="1"/>
</dbReference>
<dbReference type="GO" id="GO:0046872">
    <property type="term" value="F:metal ion binding"/>
    <property type="evidence" value="ECO:0007669"/>
    <property type="project" value="UniProtKB-KW"/>
</dbReference>
<evidence type="ECO:0000256" key="4">
    <source>
        <dbReference type="ARBA" id="ARBA00022723"/>
    </source>
</evidence>
<keyword evidence="5" id="KW-0408">Iron</keyword>
<dbReference type="PANTHER" id="PTHR11135:SF1">
    <property type="entry name" value="PROTEIN YHCC"/>
    <property type="match status" value="1"/>
</dbReference>
<keyword evidence="4" id="KW-0479">Metal-binding</keyword>
<keyword evidence="2" id="KW-0004">4Fe-4S</keyword>
<dbReference type="InterPro" id="IPR039661">
    <property type="entry name" value="ELP3"/>
</dbReference>
<keyword evidence="9" id="KW-1185">Reference proteome</keyword>
<dbReference type="InterPro" id="IPR007197">
    <property type="entry name" value="rSAM"/>
</dbReference>
<dbReference type="InterPro" id="IPR023404">
    <property type="entry name" value="rSAM_horseshoe"/>
</dbReference>
<dbReference type="PROSITE" id="PS51918">
    <property type="entry name" value="RADICAL_SAM"/>
    <property type="match status" value="1"/>
</dbReference>
<comment type="caution">
    <text evidence="8">The sequence shown here is derived from an EMBL/GenBank/DDBJ whole genome shotgun (WGS) entry which is preliminary data.</text>
</comment>
<name>A0A6N7Y1Y8_9FIRM</name>
<dbReference type="PANTHER" id="PTHR11135">
    <property type="entry name" value="HISTONE ACETYLTRANSFERASE-RELATED"/>
    <property type="match status" value="1"/>
</dbReference>